<keyword evidence="2" id="KW-0732">Signal</keyword>
<dbReference type="EMBL" id="VTHL01000010">
    <property type="protein sequence ID" value="TYZ09336.1"/>
    <property type="molecule type" value="Genomic_DNA"/>
</dbReference>
<protein>
    <recommendedName>
        <fullName evidence="3">Centromere protein J C-terminal domain-containing protein</fullName>
    </recommendedName>
</protein>
<dbReference type="RefSeq" id="WP_149071130.1">
    <property type="nucleotide sequence ID" value="NZ_VTHL01000010.1"/>
</dbReference>
<sequence length="219" mass="24322">MNKTLLFLSAAAALGAAACTQDKPAAVDAATTPSADTAVVVRDNQLASDTAAYGADADRLSQRVAQDLRLTDTVVVTRIEKTYYTRGRRLNEVNTRYATDTTGRYAALRQVNDDTDREVRTIITNPEQYRTYETNRNAYYAGTPYTYRETQEASTSQAPARRRGAAVVKYEQKQNGETKIKYANGTTVKIDKDGDRKVEYPNGTKVKRDADDGQRKVKD</sequence>
<keyword evidence="5" id="KW-1185">Reference proteome</keyword>
<evidence type="ECO:0000256" key="1">
    <source>
        <dbReference type="SAM" id="MobiDB-lite"/>
    </source>
</evidence>
<evidence type="ECO:0000256" key="2">
    <source>
        <dbReference type="SAM" id="SignalP"/>
    </source>
</evidence>
<name>A0A5D6V1B0_9BACT</name>
<accession>A0A5D6V1B0</accession>
<dbReference type="InterPro" id="IPR009852">
    <property type="entry name" value="CENPJ_C_dom"/>
</dbReference>
<evidence type="ECO:0000313" key="4">
    <source>
        <dbReference type="EMBL" id="TYZ09336.1"/>
    </source>
</evidence>
<dbReference type="Proteomes" id="UP000322791">
    <property type="component" value="Unassembled WGS sequence"/>
</dbReference>
<reference evidence="4 5" key="1">
    <citation type="submission" date="2019-08" db="EMBL/GenBank/DDBJ databases">
        <authorList>
            <person name="Seo M.-J."/>
        </authorList>
    </citation>
    <scope>NUCLEOTIDE SEQUENCE [LARGE SCALE GENOMIC DNA]</scope>
    <source>
        <strain evidence="4 5">KIGAM108</strain>
    </source>
</reference>
<proteinExistence type="predicted"/>
<feature type="chain" id="PRO_5022885743" description="Centromere protein J C-terminal domain-containing protein" evidence="2">
    <location>
        <begin position="19"/>
        <end position="219"/>
    </location>
</feature>
<feature type="domain" description="Centromere protein J C-terminal" evidence="3">
    <location>
        <begin position="175"/>
        <end position="205"/>
    </location>
</feature>
<evidence type="ECO:0000259" key="3">
    <source>
        <dbReference type="Pfam" id="PF07202"/>
    </source>
</evidence>
<comment type="caution">
    <text evidence="4">The sequence shown here is derived from an EMBL/GenBank/DDBJ whole genome shotgun (WGS) entry which is preliminary data.</text>
</comment>
<feature type="signal peptide" evidence="2">
    <location>
        <begin position="1"/>
        <end position="18"/>
    </location>
</feature>
<organism evidence="4 5">
    <name type="scientific">Hymenobacter lutimineralis</name>
    <dbReference type="NCBI Taxonomy" id="2606448"/>
    <lineage>
        <taxon>Bacteria</taxon>
        <taxon>Pseudomonadati</taxon>
        <taxon>Bacteroidota</taxon>
        <taxon>Cytophagia</taxon>
        <taxon>Cytophagales</taxon>
        <taxon>Hymenobacteraceae</taxon>
        <taxon>Hymenobacter</taxon>
    </lineage>
</organism>
<dbReference type="Pfam" id="PF07202">
    <property type="entry name" value="Tcp10_C"/>
    <property type="match status" value="1"/>
</dbReference>
<gene>
    <name evidence="4" type="ORF">FY528_11365</name>
</gene>
<feature type="region of interest" description="Disordered" evidence="1">
    <location>
        <begin position="193"/>
        <end position="219"/>
    </location>
</feature>
<evidence type="ECO:0000313" key="5">
    <source>
        <dbReference type="Proteomes" id="UP000322791"/>
    </source>
</evidence>
<dbReference type="PROSITE" id="PS51257">
    <property type="entry name" value="PROKAR_LIPOPROTEIN"/>
    <property type="match status" value="1"/>
</dbReference>
<feature type="compositionally biased region" description="Basic and acidic residues" evidence="1">
    <location>
        <begin position="206"/>
        <end position="219"/>
    </location>
</feature>
<dbReference type="AlphaFoldDB" id="A0A5D6V1B0"/>